<reference evidence="1 2" key="1">
    <citation type="journal article" date="2004" name="Nature">
        <title>Genome evolution in yeasts.</title>
        <authorList>
            <consortium name="Genolevures"/>
            <person name="Dujon B."/>
            <person name="Sherman D."/>
            <person name="Fischer G."/>
            <person name="Durrens P."/>
            <person name="Casaregola S."/>
            <person name="Lafontaine I."/>
            <person name="de Montigny J."/>
            <person name="Marck C."/>
            <person name="Neuveglise C."/>
            <person name="Talla E."/>
            <person name="Goffard N."/>
            <person name="Frangeul L."/>
            <person name="Aigle M."/>
            <person name="Anthouard V."/>
            <person name="Babour A."/>
            <person name="Barbe V."/>
            <person name="Barnay S."/>
            <person name="Blanchin S."/>
            <person name="Beckerich J.M."/>
            <person name="Beyne E."/>
            <person name="Bleykasten C."/>
            <person name="Boisrame A."/>
            <person name="Boyer J."/>
            <person name="Cattolico L."/>
            <person name="Confanioleri F."/>
            <person name="de Daruvar A."/>
            <person name="Despons L."/>
            <person name="Fabre E."/>
            <person name="Fairhead C."/>
            <person name="Ferry-Dumazet H."/>
            <person name="Groppi A."/>
            <person name="Hantraye F."/>
            <person name="Hennequin C."/>
            <person name="Jauniaux N."/>
            <person name="Joyet P."/>
            <person name="Kachouri R."/>
            <person name="Kerrest A."/>
            <person name="Koszul R."/>
            <person name="Lemaire M."/>
            <person name="Lesur I."/>
            <person name="Ma L."/>
            <person name="Muller H."/>
            <person name="Nicaud J.M."/>
            <person name="Nikolski M."/>
            <person name="Oztas S."/>
            <person name="Ozier-Kalogeropoulos O."/>
            <person name="Pellenz S."/>
            <person name="Potier S."/>
            <person name="Richard G.F."/>
            <person name="Straub M.L."/>
            <person name="Suleau A."/>
            <person name="Swennene D."/>
            <person name="Tekaia F."/>
            <person name="Wesolowski-Louvel M."/>
            <person name="Westhof E."/>
            <person name="Wirth B."/>
            <person name="Zeniou-Meyer M."/>
            <person name="Zivanovic I."/>
            <person name="Bolotin-Fukuhara M."/>
            <person name="Thierry A."/>
            <person name="Bouchier C."/>
            <person name="Caudron B."/>
            <person name="Scarpelli C."/>
            <person name="Gaillardin C."/>
            <person name="Weissenbach J."/>
            <person name="Wincker P."/>
            <person name="Souciet J.L."/>
        </authorList>
    </citation>
    <scope>NUCLEOTIDE SEQUENCE [LARGE SCALE GENOMIC DNA]</scope>
    <source>
        <strain evidence="2">ATCC 36239 / CBS 767 / BCRC 21394 / JCM 1990 / NBRC 0083 / IGC 2968</strain>
    </source>
</reference>
<proteinExistence type="predicted"/>
<dbReference type="RefSeq" id="XP_457462.1">
    <property type="nucleotide sequence ID" value="XM_457462.1"/>
</dbReference>
<protein>
    <submittedName>
        <fullName evidence="1">DEHA2B11704p</fullName>
    </submittedName>
</protein>
<keyword evidence="2" id="KW-1185">Reference proteome</keyword>
<name>Q6BWF7_DEBHA</name>
<sequence length="62" mass="6766">MCSCHTSNDLPEPPAFAYAPGYSENSSLIYCAPTEYIECVMNISTEASPCISITIVVWHIHG</sequence>
<dbReference type="KEGG" id="dha:DEHA2B11704g"/>
<gene>
    <name evidence="1" type="ordered locus">DEHA2B11704g</name>
</gene>
<evidence type="ECO:0000313" key="2">
    <source>
        <dbReference type="Proteomes" id="UP000000599"/>
    </source>
</evidence>
<organism evidence="1 2">
    <name type="scientific">Debaryomyces hansenii (strain ATCC 36239 / CBS 767 / BCRC 21394 / JCM 1990 / NBRC 0083 / IGC 2968)</name>
    <name type="common">Yeast</name>
    <name type="synonym">Torulaspora hansenii</name>
    <dbReference type="NCBI Taxonomy" id="284592"/>
    <lineage>
        <taxon>Eukaryota</taxon>
        <taxon>Fungi</taxon>
        <taxon>Dikarya</taxon>
        <taxon>Ascomycota</taxon>
        <taxon>Saccharomycotina</taxon>
        <taxon>Pichiomycetes</taxon>
        <taxon>Debaryomycetaceae</taxon>
        <taxon>Debaryomyces</taxon>
    </lineage>
</organism>
<accession>Q6BWF7</accession>
<dbReference type="HOGENOM" id="CLU_2904149_0_0_1"/>
<dbReference type="EMBL" id="CR382134">
    <property type="protein sequence ID" value="CAG85466.1"/>
    <property type="molecule type" value="Genomic_DNA"/>
</dbReference>
<dbReference type="InParanoid" id="Q6BWF7"/>
<dbReference type="GeneID" id="2913397"/>
<dbReference type="AlphaFoldDB" id="Q6BWF7"/>
<dbReference type="VEuPathDB" id="FungiDB:DEHA2B11704g"/>
<dbReference type="Proteomes" id="UP000000599">
    <property type="component" value="Chromosome B"/>
</dbReference>
<evidence type="ECO:0000313" key="1">
    <source>
        <dbReference type="EMBL" id="CAG85466.1"/>
    </source>
</evidence>